<comment type="caution">
    <text evidence="9">The sequence shown here is derived from an EMBL/GenBank/DDBJ whole genome shotgun (WGS) entry which is preliminary data.</text>
</comment>
<gene>
    <name evidence="9" type="ORF">CU098_004087</name>
</gene>
<dbReference type="AlphaFoldDB" id="A0A367JAW2"/>
<feature type="non-terminal residue" evidence="9">
    <location>
        <position position="1"/>
    </location>
</feature>
<protein>
    <submittedName>
        <fullName evidence="9">Uncharacterized protein</fullName>
    </submittedName>
</protein>
<sequence length="502" mass="56902">TRDKGGPAFSVLTTHIPTDEPKKSEAEDEYLLTKIQTNGSLMRTKSRRESVVAQKTLSRTETNADDDLKTDQQSTKEETKREKAPFLLRLRYSVWFRLQYFGRYEFKFALKMATAVLVLTLPAFIPSSSSWYFNVRGQWAPMTVIAIMNPTSGGTLQASFWRIVGTLVGAFVGWAALAADAGSPYLLGLFAVLLASTFNKVGIVCLTTYEVVALSRYAMPPAGETVSDTVWKRTITLIVGICVALLLNSLVWPFVARHMVRKSIAACMGHLEDYYTFIMGTYLYHDPQTIPSDAEITRGIKMESKIQSAIDACSVLLELTDNEPRFRGPFPKLFYKEMIVSMRNLLDRLLSIRIALLQMPMVVKHDICEKTYHMDRRDMIASILLCFHTLSTSLRSKTPLPVYMPSARAIRKKLMEHRRSDAKKTNWIKFRNLTWFAMACSSEEMIDELEYLTKLIRYIVGESEHADLAKRIDDFVNLQEDGGNGLTVVTTVSDDPVEPEFR</sequence>
<feature type="domain" description="Integral membrane bound transporter" evidence="8">
    <location>
        <begin position="135"/>
        <end position="246"/>
    </location>
</feature>
<dbReference type="Pfam" id="PF13515">
    <property type="entry name" value="FUSC_2"/>
    <property type="match status" value="1"/>
</dbReference>
<feature type="transmembrane region" description="Helical" evidence="6">
    <location>
        <begin position="185"/>
        <end position="214"/>
    </location>
</feature>
<name>A0A367JAW2_RHIST</name>
<dbReference type="InterPro" id="IPR049453">
    <property type="entry name" value="Memb_transporter_dom"/>
</dbReference>
<evidence type="ECO:0000259" key="7">
    <source>
        <dbReference type="Pfam" id="PF10334"/>
    </source>
</evidence>
<evidence type="ECO:0000256" key="3">
    <source>
        <dbReference type="ARBA" id="ARBA00022989"/>
    </source>
</evidence>
<feature type="compositionally biased region" description="Basic and acidic residues" evidence="5">
    <location>
        <begin position="66"/>
        <end position="77"/>
    </location>
</feature>
<feature type="transmembrane region" description="Helical" evidence="6">
    <location>
        <begin position="160"/>
        <end position="179"/>
    </location>
</feature>
<comment type="subcellular location">
    <subcellularLocation>
        <location evidence="1">Membrane</location>
        <topology evidence="1">Multi-pass membrane protein</topology>
    </subcellularLocation>
</comment>
<evidence type="ECO:0000259" key="8">
    <source>
        <dbReference type="Pfam" id="PF13515"/>
    </source>
</evidence>
<evidence type="ECO:0000256" key="5">
    <source>
        <dbReference type="SAM" id="MobiDB-lite"/>
    </source>
</evidence>
<keyword evidence="4 6" id="KW-0472">Membrane</keyword>
<feature type="transmembrane region" description="Helical" evidence="6">
    <location>
        <begin position="108"/>
        <end position="125"/>
    </location>
</feature>
<dbReference type="InterPro" id="IPR052430">
    <property type="entry name" value="IVT-Associated"/>
</dbReference>
<keyword evidence="10" id="KW-1185">Reference proteome</keyword>
<feature type="transmembrane region" description="Helical" evidence="6">
    <location>
        <begin position="235"/>
        <end position="255"/>
    </location>
</feature>
<evidence type="ECO:0000256" key="2">
    <source>
        <dbReference type="ARBA" id="ARBA00022692"/>
    </source>
</evidence>
<dbReference type="Proteomes" id="UP000253551">
    <property type="component" value="Unassembled WGS sequence"/>
</dbReference>
<proteinExistence type="predicted"/>
<dbReference type="GO" id="GO:0016020">
    <property type="term" value="C:membrane"/>
    <property type="evidence" value="ECO:0007669"/>
    <property type="project" value="UniProtKB-SubCell"/>
</dbReference>
<evidence type="ECO:0000256" key="6">
    <source>
        <dbReference type="SAM" id="Phobius"/>
    </source>
</evidence>
<dbReference type="InterPro" id="IPR023244">
    <property type="entry name" value="Brefeldin_A-sensitivity_4"/>
</dbReference>
<evidence type="ECO:0000256" key="1">
    <source>
        <dbReference type="ARBA" id="ARBA00004141"/>
    </source>
</evidence>
<evidence type="ECO:0000313" key="9">
    <source>
        <dbReference type="EMBL" id="RCH87092.1"/>
    </source>
</evidence>
<dbReference type="STRING" id="4846.A0A367JAW2"/>
<dbReference type="PANTHER" id="PTHR47804">
    <property type="entry name" value="60S RIBOSOMAL PROTEIN L19"/>
    <property type="match status" value="1"/>
</dbReference>
<feature type="region of interest" description="Disordered" evidence="5">
    <location>
        <begin position="41"/>
        <end position="77"/>
    </location>
</feature>
<dbReference type="OrthoDB" id="1924968at2759"/>
<dbReference type="Pfam" id="PF10334">
    <property type="entry name" value="BRE4"/>
    <property type="match status" value="1"/>
</dbReference>
<dbReference type="PANTHER" id="PTHR47804:SF4">
    <property type="entry name" value="AFR661WP"/>
    <property type="match status" value="1"/>
</dbReference>
<evidence type="ECO:0000256" key="4">
    <source>
        <dbReference type="ARBA" id="ARBA00023136"/>
    </source>
</evidence>
<feature type="region of interest" description="Disordered" evidence="5">
    <location>
        <begin position="1"/>
        <end position="29"/>
    </location>
</feature>
<organism evidence="9 10">
    <name type="scientific">Rhizopus stolonifer</name>
    <name type="common">Rhizopus nigricans</name>
    <dbReference type="NCBI Taxonomy" id="4846"/>
    <lineage>
        <taxon>Eukaryota</taxon>
        <taxon>Fungi</taxon>
        <taxon>Fungi incertae sedis</taxon>
        <taxon>Mucoromycota</taxon>
        <taxon>Mucoromycotina</taxon>
        <taxon>Mucoromycetes</taxon>
        <taxon>Mucorales</taxon>
        <taxon>Mucorineae</taxon>
        <taxon>Rhizopodaceae</taxon>
        <taxon>Rhizopus</taxon>
    </lineage>
</organism>
<feature type="domain" description="DUF2421" evidence="7">
    <location>
        <begin position="255"/>
        <end position="476"/>
    </location>
</feature>
<evidence type="ECO:0000313" key="10">
    <source>
        <dbReference type="Proteomes" id="UP000253551"/>
    </source>
</evidence>
<dbReference type="EMBL" id="PJQM01003793">
    <property type="protein sequence ID" value="RCH87092.1"/>
    <property type="molecule type" value="Genomic_DNA"/>
</dbReference>
<accession>A0A367JAW2</accession>
<keyword evidence="2 6" id="KW-0812">Transmembrane</keyword>
<dbReference type="PRINTS" id="PR02047">
    <property type="entry name" value="BREFELDNASP4"/>
</dbReference>
<keyword evidence="3 6" id="KW-1133">Transmembrane helix</keyword>
<reference evidence="9 10" key="1">
    <citation type="journal article" date="2018" name="G3 (Bethesda)">
        <title>Phylogenetic and Phylogenomic Definition of Rhizopus Species.</title>
        <authorList>
            <person name="Gryganskyi A.P."/>
            <person name="Golan J."/>
            <person name="Dolatabadi S."/>
            <person name="Mondo S."/>
            <person name="Robb S."/>
            <person name="Idnurm A."/>
            <person name="Muszewska A."/>
            <person name="Steczkiewicz K."/>
            <person name="Masonjones S."/>
            <person name="Liao H.L."/>
            <person name="Gajdeczka M.T."/>
            <person name="Anike F."/>
            <person name="Vuek A."/>
            <person name="Anishchenko I.M."/>
            <person name="Voigt K."/>
            <person name="de Hoog G.S."/>
            <person name="Smith M.E."/>
            <person name="Heitman J."/>
            <person name="Vilgalys R."/>
            <person name="Stajich J.E."/>
        </authorList>
    </citation>
    <scope>NUCLEOTIDE SEQUENCE [LARGE SCALE GENOMIC DNA]</scope>
    <source>
        <strain evidence="9 10">LSU 92-RS-03</strain>
    </source>
</reference>
<dbReference type="InterPro" id="IPR018820">
    <property type="entry name" value="BRE4-related_DUF2421"/>
</dbReference>